<proteinExistence type="predicted"/>
<organism evidence="2 3">
    <name type="scientific">Fonsecaea nubica</name>
    <dbReference type="NCBI Taxonomy" id="856822"/>
    <lineage>
        <taxon>Eukaryota</taxon>
        <taxon>Fungi</taxon>
        <taxon>Dikarya</taxon>
        <taxon>Ascomycota</taxon>
        <taxon>Pezizomycotina</taxon>
        <taxon>Eurotiomycetes</taxon>
        <taxon>Chaetothyriomycetidae</taxon>
        <taxon>Chaetothyriales</taxon>
        <taxon>Herpotrichiellaceae</taxon>
        <taxon>Fonsecaea</taxon>
    </lineage>
</organism>
<feature type="transmembrane region" description="Helical" evidence="1">
    <location>
        <begin position="6"/>
        <end position="25"/>
    </location>
</feature>
<evidence type="ECO:0000256" key="1">
    <source>
        <dbReference type="SAM" id="Phobius"/>
    </source>
</evidence>
<comment type="caution">
    <text evidence="2">The sequence shown here is derived from an EMBL/GenBank/DDBJ whole genome shotgun (WGS) entry which is preliminary data.</text>
</comment>
<dbReference type="EMBL" id="LVCJ01000053">
    <property type="protein sequence ID" value="OAL33195.1"/>
    <property type="molecule type" value="Genomic_DNA"/>
</dbReference>
<keyword evidence="3" id="KW-1185">Reference proteome</keyword>
<dbReference type="RefSeq" id="XP_022498207.1">
    <property type="nucleotide sequence ID" value="XM_022645797.1"/>
</dbReference>
<evidence type="ECO:0000313" key="2">
    <source>
        <dbReference type="EMBL" id="OAL33195.1"/>
    </source>
</evidence>
<protein>
    <submittedName>
        <fullName evidence="2">Uncharacterized protein</fullName>
    </submittedName>
</protein>
<dbReference type="AlphaFoldDB" id="A0A178CWA3"/>
<gene>
    <name evidence="2" type="ORF">AYO20_07512</name>
</gene>
<dbReference type="GeneID" id="34590923"/>
<accession>A0A178CWA3</accession>
<reference evidence="2 3" key="1">
    <citation type="submission" date="2016-03" db="EMBL/GenBank/DDBJ databases">
        <title>The draft genome sequence of Fonsecaea nubica causative agent of cutaneous subcutaneous infection in human host.</title>
        <authorList>
            <person name="Costa F."/>
            <person name="Sybren D.H."/>
            <person name="Raittz R.T."/>
            <person name="Weiss V.A."/>
            <person name="Leao A.C."/>
            <person name="Gomes R."/>
            <person name="De Souza E.M."/>
            <person name="Pedrosa F.O."/>
            <person name="Steffens M.B."/>
            <person name="Bombassaro A."/>
            <person name="Tadra-Sfeir M.Z."/>
            <person name="Moreno L.F."/>
            <person name="Najafzadeh M.J."/>
            <person name="Felipe M.S."/>
            <person name="Teixeira M."/>
            <person name="Sun J."/>
            <person name="Xi L."/>
            <person name="Castro M.A."/>
            <person name="Vicente V.A."/>
        </authorList>
    </citation>
    <scope>NUCLEOTIDE SEQUENCE [LARGE SCALE GENOMIC DNA]</scope>
    <source>
        <strain evidence="2 3">CBS 269.64</strain>
    </source>
</reference>
<evidence type="ECO:0000313" key="3">
    <source>
        <dbReference type="Proteomes" id="UP000185904"/>
    </source>
</evidence>
<keyword evidence="1" id="KW-1133">Transmembrane helix</keyword>
<keyword evidence="1" id="KW-0472">Membrane</keyword>
<keyword evidence="1" id="KW-0812">Transmembrane</keyword>
<sequence>MISYQGIVAICIASAAALVTMGFVVHRLLIKRPDVADPFTPSDDQRRYMREVRERNIVEALGDQRLRQALRGLVPSHLTPPQPNMKRYDMERYDVIWHDTSRHDSSSESTALGAYSHACDHHEPRRTSHPA</sequence>
<dbReference type="Proteomes" id="UP000185904">
    <property type="component" value="Unassembled WGS sequence"/>
</dbReference>
<dbReference type="OrthoDB" id="4159814at2759"/>
<name>A0A178CWA3_9EURO</name>